<keyword evidence="1" id="KW-1133">Transmembrane helix</keyword>
<sequence length="689" mass="75957">MSEYTQTDKFDVFVSHAGKDKELAKDICRTLENKGLVCWIAPRNVIAGNSYPEEILRGIEGSTALLLVLTENTQHSEFVLNEVERAKSYGKMIFTIRFEDVPLPKSMELILSSNHWVDAWEMDYPERLEQIVSGLKNKQSVSFEPINTSALTKLARVAKKNVISIAILVILLGMVAFFASMYSPVPMPDFYTELSEVQADDLSVSVKEAYAGSGKLYLQFQPVATELYGATELLTGQYQAHADFDNGVSLQQVVSLANIRFELPEMDSLPASVTLTLSDFTNDQSVSLTYDLPQLSAIISVGEETAITKAAQRLIQQLASANHHCFAVDGFVTRVQGCKFGSMGMAVKYSQLQKVMDYVAIGNNTSDLQHKLVLADKNKWSSGGFSLSLVQDNIDVIVPMYTDEMYLQIGFTDGTTSTVSQLRTTGMTQGNSVVLLAAEQRQAPDLLLSVSTNLNQAALVVPYINAATDVQYALYVGVNEAMQANGNMRSKTGLVLNDLMSIGTINLVVSIDGESTTYEYKNSIASAVADLDLDNAKKQVKSLLGCGQAQCSFGWLSTTQADIDRVADIWVGLSATELVSVEEGDLSLLNRAINSVRLEKLAAEKQRIANDTEQTSNLGFGTPVNLDRGIPLVERLTDEQVFKTSDDWRSIENKREAVIISYTFPLERLFFKVEWRDGTFSNVFVQEIN</sequence>
<dbReference type="SUPFAM" id="SSF52200">
    <property type="entry name" value="Toll/Interleukin receptor TIR domain"/>
    <property type="match status" value="1"/>
</dbReference>
<evidence type="ECO:0000259" key="2">
    <source>
        <dbReference type="PROSITE" id="PS50104"/>
    </source>
</evidence>
<name>A0ABT7SXN9_9ALTE</name>
<dbReference type="Proteomes" id="UP001234343">
    <property type="component" value="Unassembled WGS sequence"/>
</dbReference>
<comment type="caution">
    <text evidence="3">The sequence shown here is derived from an EMBL/GenBank/DDBJ whole genome shotgun (WGS) entry which is preliminary data.</text>
</comment>
<feature type="domain" description="TIR" evidence="2">
    <location>
        <begin position="8"/>
        <end position="139"/>
    </location>
</feature>
<dbReference type="InterPro" id="IPR000157">
    <property type="entry name" value="TIR_dom"/>
</dbReference>
<keyword evidence="3" id="KW-0675">Receptor</keyword>
<feature type="transmembrane region" description="Helical" evidence="1">
    <location>
        <begin position="162"/>
        <end position="182"/>
    </location>
</feature>
<evidence type="ECO:0000313" key="3">
    <source>
        <dbReference type="EMBL" id="MDM7860941.1"/>
    </source>
</evidence>
<accession>A0ABT7SXN9</accession>
<dbReference type="PROSITE" id="PS50104">
    <property type="entry name" value="TIR"/>
    <property type="match status" value="1"/>
</dbReference>
<dbReference type="Pfam" id="PF13676">
    <property type="entry name" value="TIR_2"/>
    <property type="match status" value="1"/>
</dbReference>
<organism evidence="3 4">
    <name type="scientific">Alteromonas arenosi</name>
    <dbReference type="NCBI Taxonomy" id="3055817"/>
    <lineage>
        <taxon>Bacteria</taxon>
        <taxon>Pseudomonadati</taxon>
        <taxon>Pseudomonadota</taxon>
        <taxon>Gammaproteobacteria</taxon>
        <taxon>Alteromonadales</taxon>
        <taxon>Alteromonadaceae</taxon>
        <taxon>Alteromonas/Salinimonas group</taxon>
        <taxon>Alteromonas</taxon>
    </lineage>
</organism>
<keyword evidence="4" id="KW-1185">Reference proteome</keyword>
<evidence type="ECO:0000256" key="1">
    <source>
        <dbReference type="SAM" id="Phobius"/>
    </source>
</evidence>
<proteinExistence type="predicted"/>
<dbReference type="SMART" id="SM00255">
    <property type="entry name" value="TIR"/>
    <property type="match status" value="1"/>
</dbReference>
<reference evidence="3 4" key="1">
    <citation type="submission" date="2023-06" db="EMBL/GenBank/DDBJ databases">
        <title>Alteromonas sp. ASW11-36 isolated from intertidal sand.</title>
        <authorList>
            <person name="Li Y."/>
        </authorList>
    </citation>
    <scope>NUCLEOTIDE SEQUENCE [LARGE SCALE GENOMIC DNA]</scope>
    <source>
        <strain evidence="3 4">ASW11-36</strain>
    </source>
</reference>
<dbReference type="RefSeq" id="WP_289365224.1">
    <property type="nucleotide sequence ID" value="NZ_JAUCBP010000007.1"/>
</dbReference>
<dbReference type="EMBL" id="JAUCBP010000007">
    <property type="protein sequence ID" value="MDM7860941.1"/>
    <property type="molecule type" value="Genomic_DNA"/>
</dbReference>
<evidence type="ECO:0000313" key="4">
    <source>
        <dbReference type="Proteomes" id="UP001234343"/>
    </source>
</evidence>
<dbReference type="InterPro" id="IPR035897">
    <property type="entry name" value="Toll_tir_struct_dom_sf"/>
</dbReference>
<protein>
    <submittedName>
        <fullName evidence="3">Toll/interleukin-1 receptor domain-containing protein</fullName>
    </submittedName>
</protein>
<keyword evidence="1" id="KW-0812">Transmembrane</keyword>
<gene>
    <name evidence="3" type="ORF">QTP81_10065</name>
</gene>
<keyword evidence="1" id="KW-0472">Membrane</keyword>
<dbReference type="Gene3D" id="3.40.50.10140">
    <property type="entry name" value="Toll/interleukin-1 receptor homology (TIR) domain"/>
    <property type="match status" value="1"/>
</dbReference>